<evidence type="ECO:0000259" key="1">
    <source>
        <dbReference type="SMART" id="SM00470"/>
    </source>
</evidence>
<gene>
    <name evidence="2" type="ORF">MM415B05123_0004</name>
</gene>
<dbReference type="InterPro" id="IPR003115">
    <property type="entry name" value="ParB_N"/>
</dbReference>
<dbReference type="SUPFAM" id="SSF110849">
    <property type="entry name" value="ParB/Sulfiredoxin"/>
    <property type="match status" value="1"/>
</dbReference>
<dbReference type="InterPro" id="IPR036086">
    <property type="entry name" value="ParB/Sulfiredoxin_sf"/>
</dbReference>
<evidence type="ECO:0000313" key="2">
    <source>
        <dbReference type="EMBL" id="QJA95856.1"/>
    </source>
</evidence>
<dbReference type="EMBL" id="MT143350">
    <property type="protein sequence ID" value="QJA95856.1"/>
    <property type="molecule type" value="Genomic_DNA"/>
</dbReference>
<reference evidence="2" key="1">
    <citation type="submission" date="2020-03" db="EMBL/GenBank/DDBJ databases">
        <title>The deep terrestrial virosphere.</title>
        <authorList>
            <person name="Holmfeldt K."/>
            <person name="Nilsson E."/>
            <person name="Simone D."/>
            <person name="Lopez-Fernandez M."/>
            <person name="Wu X."/>
            <person name="de Brujin I."/>
            <person name="Lundin D."/>
            <person name="Andersson A."/>
            <person name="Bertilsson S."/>
            <person name="Dopson M."/>
        </authorList>
    </citation>
    <scope>NUCLEOTIDE SEQUENCE</scope>
    <source>
        <strain evidence="2">MM415B05123</strain>
    </source>
</reference>
<protein>
    <recommendedName>
        <fullName evidence="1">ParB-like N-terminal domain-containing protein</fullName>
    </recommendedName>
</protein>
<dbReference type="InterPro" id="IPR050336">
    <property type="entry name" value="Chromosome_partition/occlusion"/>
</dbReference>
<proteinExistence type="predicted"/>
<dbReference type="AlphaFoldDB" id="A0A6M3LKL4"/>
<dbReference type="PANTHER" id="PTHR33375">
    <property type="entry name" value="CHROMOSOME-PARTITIONING PROTEIN PARB-RELATED"/>
    <property type="match status" value="1"/>
</dbReference>
<organism evidence="2">
    <name type="scientific">viral metagenome</name>
    <dbReference type="NCBI Taxonomy" id="1070528"/>
    <lineage>
        <taxon>unclassified sequences</taxon>
        <taxon>metagenomes</taxon>
        <taxon>organismal metagenomes</taxon>
    </lineage>
</organism>
<dbReference type="PANTHER" id="PTHR33375:SF1">
    <property type="entry name" value="CHROMOSOME-PARTITIONING PROTEIN PARB-RELATED"/>
    <property type="match status" value="1"/>
</dbReference>
<name>A0A6M3LKL4_9ZZZZ</name>
<dbReference type="GO" id="GO:0005694">
    <property type="term" value="C:chromosome"/>
    <property type="evidence" value="ECO:0007669"/>
    <property type="project" value="TreeGrafter"/>
</dbReference>
<dbReference type="Gene3D" id="3.90.1530.10">
    <property type="entry name" value="Conserved hypothetical protein from pyrococcus furiosus pfu- 392566-001, ParB domain"/>
    <property type="match status" value="1"/>
</dbReference>
<accession>A0A6M3LKL4</accession>
<dbReference type="SMART" id="SM00470">
    <property type="entry name" value="ParB"/>
    <property type="match status" value="1"/>
</dbReference>
<dbReference type="GO" id="GO:0007059">
    <property type="term" value="P:chromosome segregation"/>
    <property type="evidence" value="ECO:0007669"/>
    <property type="project" value="TreeGrafter"/>
</dbReference>
<feature type="domain" description="ParB-like N-terminal" evidence="1">
    <location>
        <begin position="16"/>
        <end position="101"/>
    </location>
</feature>
<sequence length="224" mass="23785">MSKPDISHIEPDLRALARPIDGLEPDSRQARAHGERSVSAISASLKAHGQKKPIVVTASGVVVAGHGTIEAARLLGWSHLAAVTSGDSPEELRAFALRDNQTALLSEWDTAALLAELEALSDLGTEPAELGWSAEEMAALVVAGEGEIFETIDGTSTDRDGQGVQSSLSSMGAAKKELIQIGDTIVRVDPDRFQRLSDWLSESFEQGRPYADSVAIMIDGVCPE</sequence>